<dbReference type="AlphaFoldDB" id="A0A4Q7LEL0"/>
<dbReference type="InterPro" id="IPR017853">
    <property type="entry name" value="GH"/>
</dbReference>
<feature type="region of interest" description="Disordered" evidence="6">
    <location>
        <begin position="1"/>
        <end position="26"/>
    </location>
</feature>
<dbReference type="EMBL" id="SGWV01000010">
    <property type="protein sequence ID" value="RZS52925.1"/>
    <property type="molecule type" value="Genomic_DNA"/>
</dbReference>
<proteinExistence type="inferred from homology"/>
<sequence>MTWPVEAAEKELPMTPMTPMSPMSTPTLSSLRLAPFHLDDAGIAWVEGLLRTLSTEDKVRQLFNLACHGDDAATIDRLASLRVGGVTRFAGTDLETSWRATRALLERCEIPPLISGDIEGGAISIPFGTQLPNQLGLAATGSTALAEDAVTVLAREARALGYNWTFTPVVDINAAFRSAIVATRSYGSDPATILEQARVNVRTFQRHGIAATAKHWPGEGYDDRDQHLVTTLNPLSPEDWAAHYGQIYRGLIDDGLMTVMSAHIALPAYAQRHGVTGLETCRPACVSRLLNETLLRGELGFNGLIVSDACAMAGLGSWADRATFAPEVIANGCDMFLFPAPFEVDFPHVMRALSDGRLSEARVEEAVTRVLGLKAALGLHRKTLDERQPPLDEARATVRSPAHVDVESRVAGASVTRVKDVRGTLPLSLDRHRRIVVMTDPARDGFAGQPPVQLTIPDGLRAHGFEVRAFDPAHPPTPADTDLVLYLLAQESLLVQSHIYLDWARVHGDWRLGMRRFWHDIPTVLVSLGQPYYLYDAPRMPCVVNAYTAAPPVQAAVLQRLLGEAPFSGVSPVDAFCGLPDAAY</sequence>
<comment type="caution">
    <text evidence="8">The sequence shown here is derived from an EMBL/GenBank/DDBJ whole genome shotgun (WGS) entry which is preliminary data.</text>
</comment>
<comment type="similarity">
    <text evidence="2">Belongs to the glycosyl hydrolase 3 family.</text>
</comment>
<feature type="domain" description="Glycoside hydrolase family 3 N-terminal" evidence="7">
    <location>
        <begin position="55"/>
        <end position="372"/>
    </location>
</feature>
<gene>
    <name evidence="8" type="ORF">EV685_2547</name>
</gene>
<evidence type="ECO:0000256" key="5">
    <source>
        <dbReference type="ARBA" id="ARBA00023295"/>
    </source>
</evidence>
<evidence type="ECO:0000313" key="8">
    <source>
        <dbReference type="EMBL" id="RZS52925.1"/>
    </source>
</evidence>
<name>A0A4Q7LEL0_9BURK</name>
<dbReference type="GO" id="GO:0004563">
    <property type="term" value="F:beta-N-acetylhexosaminidase activity"/>
    <property type="evidence" value="ECO:0007669"/>
    <property type="project" value="UniProtKB-EC"/>
</dbReference>
<dbReference type="SUPFAM" id="SSF51445">
    <property type="entry name" value="(Trans)glycosidases"/>
    <property type="match status" value="1"/>
</dbReference>
<feature type="compositionally biased region" description="Low complexity" evidence="6">
    <location>
        <begin position="13"/>
        <end position="26"/>
    </location>
</feature>
<comment type="catalytic activity">
    <reaction evidence="1">
        <text>Hydrolysis of terminal non-reducing N-acetyl-D-hexosamine residues in N-acetyl-beta-D-hexosaminides.</text>
        <dbReference type="EC" id="3.2.1.52"/>
    </reaction>
</comment>
<dbReference type="Gene3D" id="3.20.20.300">
    <property type="entry name" value="Glycoside hydrolase, family 3, N-terminal domain"/>
    <property type="match status" value="1"/>
</dbReference>
<keyword evidence="4" id="KW-0378">Hydrolase</keyword>
<dbReference type="InterPro" id="IPR036881">
    <property type="entry name" value="Glyco_hydro_3_C_sf"/>
</dbReference>
<dbReference type="InterPro" id="IPR036962">
    <property type="entry name" value="Glyco_hydro_3_N_sf"/>
</dbReference>
<dbReference type="PANTHER" id="PTHR30480:SF13">
    <property type="entry name" value="BETA-HEXOSAMINIDASE"/>
    <property type="match status" value="1"/>
</dbReference>
<evidence type="ECO:0000256" key="6">
    <source>
        <dbReference type="SAM" id="MobiDB-lite"/>
    </source>
</evidence>
<dbReference type="PROSITE" id="PS00775">
    <property type="entry name" value="GLYCOSYL_HYDROL_F3"/>
    <property type="match status" value="1"/>
</dbReference>
<keyword evidence="9" id="KW-1185">Reference proteome</keyword>
<dbReference type="Pfam" id="PF00933">
    <property type="entry name" value="Glyco_hydro_3"/>
    <property type="match status" value="1"/>
</dbReference>
<evidence type="ECO:0000259" key="7">
    <source>
        <dbReference type="Pfam" id="PF00933"/>
    </source>
</evidence>
<dbReference type="GO" id="GO:0005975">
    <property type="term" value="P:carbohydrate metabolic process"/>
    <property type="evidence" value="ECO:0007669"/>
    <property type="project" value="InterPro"/>
</dbReference>
<evidence type="ECO:0000256" key="2">
    <source>
        <dbReference type="ARBA" id="ARBA00005336"/>
    </source>
</evidence>
<dbReference type="InterPro" id="IPR019800">
    <property type="entry name" value="Glyco_hydro_3_AS"/>
</dbReference>
<evidence type="ECO:0000256" key="1">
    <source>
        <dbReference type="ARBA" id="ARBA00001231"/>
    </source>
</evidence>
<dbReference type="PANTHER" id="PTHR30480">
    <property type="entry name" value="BETA-HEXOSAMINIDASE-RELATED"/>
    <property type="match status" value="1"/>
</dbReference>
<evidence type="ECO:0000313" key="9">
    <source>
        <dbReference type="Proteomes" id="UP000293433"/>
    </source>
</evidence>
<keyword evidence="5" id="KW-0326">Glycosidase</keyword>
<dbReference type="InterPro" id="IPR001764">
    <property type="entry name" value="Glyco_hydro_3_N"/>
</dbReference>
<dbReference type="InterPro" id="IPR050226">
    <property type="entry name" value="NagZ_Beta-hexosaminidase"/>
</dbReference>
<accession>A0A4Q7LEL0</accession>
<dbReference type="Proteomes" id="UP000293433">
    <property type="component" value="Unassembled WGS sequence"/>
</dbReference>
<protein>
    <recommendedName>
        <fullName evidence="3">beta-N-acetylhexosaminidase</fullName>
        <ecNumber evidence="3">3.2.1.52</ecNumber>
    </recommendedName>
</protein>
<evidence type="ECO:0000256" key="3">
    <source>
        <dbReference type="ARBA" id="ARBA00012663"/>
    </source>
</evidence>
<dbReference type="GO" id="GO:0009254">
    <property type="term" value="P:peptidoglycan turnover"/>
    <property type="evidence" value="ECO:0007669"/>
    <property type="project" value="TreeGrafter"/>
</dbReference>
<dbReference type="EC" id="3.2.1.52" evidence="3"/>
<reference evidence="8 9" key="1">
    <citation type="submission" date="2019-02" db="EMBL/GenBank/DDBJ databases">
        <title>Genomic Encyclopedia of Type Strains, Phase IV (KMG-IV): sequencing the most valuable type-strain genomes for metagenomic binning, comparative biology and taxonomic classification.</title>
        <authorList>
            <person name="Goeker M."/>
        </authorList>
    </citation>
    <scope>NUCLEOTIDE SEQUENCE [LARGE SCALE GENOMIC DNA]</scope>
    <source>
        <strain evidence="8 9">DSM 10617</strain>
    </source>
</reference>
<dbReference type="Gene3D" id="3.40.50.1700">
    <property type="entry name" value="Glycoside hydrolase family 3 C-terminal domain"/>
    <property type="match status" value="1"/>
</dbReference>
<dbReference type="PRINTS" id="PR00133">
    <property type="entry name" value="GLHYDRLASE3"/>
</dbReference>
<evidence type="ECO:0000256" key="4">
    <source>
        <dbReference type="ARBA" id="ARBA00022801"/>
    </source>
</evidence>
<organism evidence="8 9">
    <name type="scientific">Sphaerotilus mobilis</name>
    <dbReference type="NCBI Taxonomy" id="47994"/>
    <lineage>
        <taxon>Bacteria</taxon>
        <taxon>Pseudomonadati</taxon>
        <taxon>Pseudomonadota</taxon>
        <taxon>Betaproteobacteria</taxon>
        <taxon>Burkholderiales</taxon>
        <taxon>Sphaerotilaceae</taxon>
        <taxon>Sphaerotilus</taxon>
    </lineage>
</organism>